<dbReference type="AlphaFoldDB" id="A0A9W3KHC4"/>
<dbReference type="KEGG" id="bthu:YBT1518_27340"/>
<protein>
    <submittedName>
        <fullName evidence="1">Uncharacterized protein</fullName>
    </submittedName>
</protein>
<evidence type="ECO:0000313" key="1">
    <source>
        <dbReference type="EMBL" id="AHA74573.1"/>
    </source>
</evidence>
<accession>A0A9W3KHC4</accession>
<dbReference type="EMBL" id="CP005935">
    <property type="protein sequence ID" value="AHA74573.1"/>
    <property type="molecule type" value="Genomic_DNA"/>
</dbReference>
<name>A0A9W3KHC4_BACTU</name>
<dbReference type="Proteomes" id="UP000018566">
    <property type="component" value="Chromosome"/>
</dbReference>
<proteinExistence type="predicted"/>
<gene>
    <name evidence="1" type="ORF">YBT1518_27340</name>
</gene>
<evidence type="ECO:0000313" key="2">
    <source>
        <dbReference type="Proteomes" id="UP000018566"/>
    </source>
</evidence>
<sequence length="66" mass="8169">MYEQQDNRDRDQKMMFQMQGIPTNQVNMSQLPKWIRYFGYFFYAWIDYSVSSQFCTYFSDDFCITL</sequence>
<reference evidence="1 2" key="1">
    <citation type="submission" date="2013-05" db="EMBL/GenBank/DDBJ databases">
        <title>Complete genome sequence of Bacillus thuringiensis YBT-1518, a typical strain with high toxicity to nematode.</title>
        <authorList>
            <person name="Wang P."/>
            <person name="Zhang C."/>
            <person name="Guo M."/>
            <person name="Guo S."/>
            <person name="Zhu Y."/>
            <person name="Zheng J."/>
            <person name="Zhu L."/>
            <person name="Ruan L."/>
            <person name="Peng D."/>
            <person name="Sun M."/>
        </authorList>
    </citation>
    <scope>NUCLEOTIDE SEQUENCE [LARGE SCALE GENOMIC DNA]</scope>
    <source>
        <strain evidence="1 2">YBT-1518</strain>
    </source>
</reference>
<organism evidence="1 2">
    <name type="scientific">Bacillus thuringiensis YBT-1518</name>
    <dbReference type="NCBI Taxonomy" id="529122"/>
    <lineage>
        <taxon>Bacteria</taxon>
        <taxon>Bacillati</taxon>
        <taxon>Bacillota</taxon>
        <taxon>Bacilli</taxon>
        <taxon>Bacillales</taxon>
        <taxon>Bacillaceae</taxon>
        <taxon>Bacillus</taxon>
        <taxon>Bacillus cereus group</taxon>
    </lineage>
</organism>